<dbReference type="InterPro" id="IPR050324">
    <property type="entry name" value="CDP-alcohol_PTase-I"/>
</dbReference>
<keyword evidence="8 16" id="KW-0812">Transmembrane</keyword>
<evidence type="ECO:0000256" key="4">
    <source>
        <dbReference type="ARBA" id="ARBA00013174"/>
    </source>
</evidence>
<proteinExistence type="inferred from homology"/>
<evidence type="ECO:0000256" key="11">
    <source>
        <dbReference type="ARBA" id="ARBA00023136"/>
    </source>
</evidence>
<reference evidence="18" key="1">
    <citation type="submission" date="2016-07" db="EMBL/GenBank/DDBJ databases">
        <authorList>
            <person name="Florea S."/>
            <person name="Webb J.S."/>
            <person name="Jaromczyk J."/>
            <person name="Schardl C.L."/>
        </authorList>
    </citation>
    <scope>NUCLEOTIDE SEQUENCE [LARGE SCALE GENOMIC DNA]</scope>
    <source>
        <strain evidence="18">Z6</strain>
    </source>
</reference>
<dbReference type="InterPro" id="IPR048254">
    <property type="entry name" value="CDP_ALCOHOL_P_TRANSF_CS"/>
</dbReference>
<evidence type="ECO:0000256" key="15">
    <source>
        <dbReference type="RuleBase" id="RU003750"/>
    </source>
</evidence>
<evidence type="ECO:0000256" key="9">
    <source>
        <dbReference type="ARBA" id="ARBA00022989"/>
    </source>
</evidence>
<evidence type="ECO:0000256" key="10">
    <source>
        <dbReference type="ARBA" id="ARBA00023098"/>
    </source>
</evidence>
<evidence type="ECO:0000256" key="1">
    <source>
        <dbReference type="ARBA" id="ARBA00000287"/>
    </source>
</evidence>
<comment type="catalytic activity">
    <reaction evidence="1">
        <text>a CDP-1,2-diacyl-sn-glycerol + L-serine = a 1,2-diacyl-sn-glycero-3-phospho-L-serine + CMP + H(+)</text>
        <dbReference type="Rhea" id="RHEA:16913"/>
        <dbReference type="ChEBI" id="CHEBI:15378"/>
        <dbReference type="ChEBI" id="CHEBI:33384"/>
        <dbReference type="ChEBI" id="CHEBI:57262"/>
        <dbReference type="ChEBI" id="CHEBI:58332"/>
        <dbReference type="ChEBI" id="CHEBI:60377"/>
        <dbReference type="EC" id="2.7.8.8"/>
    </reaction>
</comment>
<evidence type="ECO:0000256" key="3">
    <source>
        <dbReference type="ARBA" id="ARBA00010441"/>
    </source>
</evidence>
<keyword evidence="12" id="KW-0594">Phospholipid biosynthesis</keyword>
<evidence type="ECO:0000256" key="6">
    <source>
        <dbReference type="ARBA" id="ARBA00022516"/>
    </source>
</evidence>
<dbReference type="EC" id="2.7.8.8" evidence="4"/>
<dbReference type="PANTHER" id="PTHR14269">
    <property type="entry name" value="CDP-DIACYLGLYCEROL--GLYCEROL-3-PHOSPHATE 3-PHOSPHATIDYLTRANSFERASE-RELATED"/>
    <property type="match status" value="1"/>
</dbReference>
<dbReference type="InterPro" id="IPR043130">
    <property type="entry name" value="CDP-OH_PTrfase_TM_dom"/>
</dbReference>
<evidence type="ECO:0000313" key="18">
    <source>
        <dbReference type="Proteomes" id="UP000093514"/>
    </source>
</evidence>
<evidence type="ECO:0000256" key="14">
    <source>
        <dbReference type="ARBA" id="ARBA00032361"/>
    </source>
</evidence>
<reference evidence="17 18" key="2">
    <citation type="submission" date="2016-08" db="EMBL/GenBank/DDBJ databases">
        <title>Orenia metallireducens sp. nov. strain Z6, a Novel Metal-reducing Firmicute from the Deep Subsurface.</title>
        <authorList>
            <person name="Maxim B.I."/>
            <person name="Kenneth K."/>
            <person name="Flynn T.M."/>
            <person name="Oloughlin E.J."/>
            <person name="Locke R.A."/>
            <person name="Weber J.R."/>
            <person name="Egan S.M."/>
            <person name="Mackie R.I."/>
            <person name="Cann I.K."/>
        </authorList>
    </citation>
    <scope>NUCLEOTIDE SEQUENCE [LARGE SCALE GENOMIC DNA]</scope>
    <source>
        <strain evidence="17 18">Z6</strain>
    </source>
</reference>
<dbReference type="GO" id="GO:0012505">
    <property type="term" value="C:endomembrane system"/>
    <property type="evidence" value="ECO:0007669"/>
    <property type="project" value="UniProtKB-SubCell"/>
</dbReference>
<organism evidence="17 18">
    <name type="scientific">Orenia metallireducens</name>
    <dbReference type="NCBI Taxonomy" id="1413210"/>
    <lineage>
        <taxon>Bacteria</taxon>
        <taxon>Bacillati</taxon>
        <taxon>Bacillota</taxon>
        <taxon>Clostridia</taxon>
        <taxon>Halanaerobiales</taxon>
        <taxon>Halobacteroidaceae</taxon>
        <taxon>Orenia</taxon>
    </lineage>
</organism>
<keyword evidence="10" id="KW-0443">Lipid metabolism</keyword>
<evidence type="ECO:0000256" key="5">
    <source>
        <dbReference type="ARBA" id="ARBA00017171"/>
    </source>
</evidence>
<feature type="transmembrane region" description="Helical" evidence="16">
    <location>
        <begin position="133"/>
        <end position="150"/>
    </location>
</feature>
<dbReference type="GO" id="GO:0016020">
    <property type="term" value="C:membrane"/>
    <property type="evidence" value="ECO:0007669"/>
    <property type="project" value="InterPro"/>
</dbReference>
<evidence type="ECO:0000256" key="2">
    <source>
        <dbReference type="ARBA" id="ARBA00004127"/>
    </source>
</evidence>
<keyword evidence="11 16" id="KW-0472">Membrane</keyword>
<dbReference type="Proteomes" id="UP000093514">
    <property type="component" value="Unassembled WGS sequence"/>
</dbReference>
<evidence type="ECO:0000313" key="17">
    <source>
        <dbReference type="EMBL" id="OCL26741.1"/>
    </source>
</evidence>
<keyword evidence="6" id="KW-0444">Lipid biosynthesis</keyword>
<keyword evidence="18" id="KW-1185">Reference proteome</keyword>
<evidence type="ECO:0000256" key="16">
    <source>
        <dbReference type="SAM" id="Phobius"/>
    </source>
</evidence>
<feature type="transmembrane region" description="Helical" evidence="16">
    <location>
        <begin position="109"/>
        <end position="127"/>
    </location>
</feature>
<dbReference type="NCBIfam" id="TIGR00473">
    <property type="entry name" value="pssA"/>
    <property type="match status" value="1"/>
</dbReference>
<dbReference type="Gene3D" id="1.20.120.1760">
    <property type="match status" value="1"/>
</dbReference>
<keyword evidence="13" id="KW-1208">Phospholipid metabolism</keyword>
<comment type="subcellular location">
    <subcellularLocation>
        <location evidence="2">Endomembrane system</location>
        <topology evidence="2">Multi-pass membrane protein</topology>
    </subcellularLocation>
</comment>
<evidence type="ECO:0000256" key="7">
    <source>
        <dbReference type="ARBA" id="ARBA00022679"/>
    </source>
</evidence>
<dbReference type="EMBL" id="LWDV01000009">
    <property type="protein sequence ID" value="OCL26741.1"/>
    <property type="molecule type" value="Genomic_DNA"/>
</dbReference>
<name>A0A1C0A929_9FIRM</name>
<evidence type="ECO:0000256" key="8">
    <source>
        <dbReference type="ARBA" id="ARBA00022692"/>
    </source>
</evidence>
<comment type="caution">
    <text evidence="17">The sequence shown here is derived from an EMBL/GenBank/DDBJ whole genome shotgun (WGS) entry which is preliminary data.</text>
</comment>
<accession>A0A1C0A929</accession>
<comment type="similarity">
    <text evidence="3 15">Belongs to the CDP-alcohol phosphatidyltransferase class-I family.</text>
</comment>
<dbReference type="Pfam" id="PF01066">
    <property type="entry name" value="CDP-OH_P_transf"/>
    <property type="match status" value="1"/>
</dbReference>
<evidence type="ECO:0000256" key="13">
    <source>
        <dbReference type="ARBA" id="ARBA00023264"/>
    </source>
</evidence>
<feature type="transmembrane region" description="Helical" evidence="16">
    <location>
        <begin position="80"/>
        <end position="97"/>
    </location>
</feature>
<gene>
    <name evidence="17" type="ORF">U472_09580</name>
</gene>
<keyword evidence="7 15" id="KW-0808">Transferase</keyword>
<dbReference type="GO" id="GO:0003882">
    <property type="term" value="F:CDP-diacylglycerol-serine O-phosphatidyltransferase activity"/>
    <property type="evidence" value="ECO:0007669"/>
    <property type="project" value="UniProtKB-EC"/>
</dbReference>
<dbReference type="GO" id="GO:0008654">
    <property type="term" value="P:phospholipid biosynthetic process"/>
    <property type="evidence" value="ECO:0007669"/>
    <property type="project" value="UniProtKB-KW"/>
</dbReference>
<dbReference type="InterPro" id="IPR004533">
    <property type="entry name" value="CDP-diaglyc--ser_O-PTrfase"/>
</dbReference>
<protein>
    <recommendedName>
        <fullName evidence="5">CDP-diacylglycerol--serine O-phosphatidyltransferase</fullName>
        <ecNumber evidence="4">2.7.8.8</ecNumber>
    </recommendedName>
    <alternativeName>
        <fullName evidence="14">Phosphatidylserine synthase</fullName>
    </alternativeName>
</protein>
<dbReference type="PANTHER" id="PTHR14269:SF61">
    <property type="entry name" value="CDP-DIACYLGLYCEROL--SERINE O-PHOSPHATIDYLTRANSFERASE"/>
    <property type="match status" value="1"/>
</dbReference>
<evidence type="ECO:0000256" key="12">
    <source>
        <dbReference type="ARBA" id="ARBA00023209"/>
    </source>
</evidence>
<dbReference type="AlphaFoldDB" id="A0A1C0A929"/>
<sequence length="158" mass="16932">MGNLSCGIIAILAIIQEEMHLAPLFILLAGLFDVFDGRIARGLGATSDLGKELDSLADIVSFGIAPAVLVWRVGLIELGGFGLLLVVLFSMAGALRLARYNITEFDGSYVGVPITVAGALLAFVSFFSYKYSVPVELLILLIILLSYLMISKVKIPKL</sequence>
<dbReference type="InterPro" id="IPR000462">
    <property type="entry name" value="CDP-OH_P_trans"/>
</dbReference>
<dbReference type="PROSITE" id="PS00379">
    <property type="entry name" value="CDP_ALCOHOL_P_TRANSF"/>
    <property type="match status" value="1"/>
</dbReference>
<keyword evidence="9 16" id="KW-1133">Transmembrane helix</keyword>